<evidence type="ECO:0000313" key="2">
    <source>
        <dbReference type="EMBL" id="KAK8914360.1"/>
    </source>
</evidence>
<gene>
    <name evidence="2" type="ORF">KSP39_PZI023481</name>
</gene>
<name>A0AAP0FUC6_9ASPA</name>
<keyword evidence="3" id="KW-1185">Reference proteome</keyword>
<evidence type="ECO:0000256" key="1">
    <source>
        <dbReference type="SAM" id="MobiDB-lite"/>
    </source>
</evidence>
<proteinExistence type="predicted"/>
<dbReference type="Proteomes" id="UP001418222">
    <property type="component" value="Unassembled WGS sequence"/>
</dbReference>
<organism evidence="2 3">
    <name type="scientific">Platanthera zijinensis</name>
    <dbReference type="NCBI Taxonomy" id="2320716"/>
    <lineage>
        <taxon>Eukaryota</taxon>
        <taxon>Viridiplantae</taxon>
        <taxon>Streptophyta</taxon>
        <taxon>Embryophyta</taxon>
        <taxon>Tracheophyta</taxon>
        <taxon>Spermatophyta</taxon>
        <taxon>Magnoliopsida</taxon>
        <taxon>Liliopsida</taxon>
        <taxon>Asparagales</taxon>
        <taxon>Orchidaceae</taxon>
        <taxon>Orchidoideae</taxon>
        <taxon>Orchideae</taxon>
        <taxon>Orchidinae</taxon>
        <taxon>Platanthera</taxon>
    </lineage>
</organism>
<reference evidence="2 3" key="1">
    <citation type="journal article" date="2022" name="Nat. Plants">
        <title>Genomes of leafy and leafless Platanthera orchids illuminate the evolution of mycoheterotrophy.</title>
        <authorList>
            <person name="Li M.H."/>
            <person name="Liu K.W."/>
            <person name="Li Z."/>
            <person name="Lu H.C."/>
            <person name="Ye Q.L."/>
            <person name="Zhang D."/>
            <person name="Wang J.Y."/>
            <person name="Li Y.F."/>
            <person name="Zhong Z.M."/>
            <person name="Liu X."/>
            <person name="Yu X."/>
            <person name="Liu D.K."/>
            <person name="Tu X.D."/>
            <person name="Liu B."/>
            <person name="Hao Y."/>
            <person name="Liao X.Y."/>
            <person name="Jiang Y.T."/>
            <person name="Sun W.H."/>
            <person name="Chen J."/>
            <person name="Chen Y.Q."/>
            <person name="Ai Y."/>
            <person name="Zhai J.W."/>
            <person name="Wu S.S."/>
            <person name="Zhou Z."/>
            <person name="Hsiao Y.Y."/>
            <person name="Wu W.L."/>
            <person name="Chen Y.Y."/>
            <person name="Lin Y.F."/>
            <person name="Hsu J.L."/>
            <person name="Li C.Y."/>
            <person name="Wang Z.W."/>
            <person name="Zhao X."/>
            <person name="Zhong W.Y."/>
            <person name="Ma X.K."/>
            <person name="Ma L."/>
            <person name="Huang J."/>
            <person name="Chen G.Z."/>
            <person name="Huang M.Z."/>
            <person name="Huang L."/>
            <person name="Peng D.H."/>
            <person name="Luo Y.B."/>
            <person name="Zou S.Q."/>
            <person name="Chen S.P."/>
            <person name="Lan S."/>
            <person name="Tsai W.C."/>
            <person name="Van de Peer Y."/>
            <person name="Liu Z.J."/>
        </authorList>
    </citation>
    <scope>NUCLEOTIDE SEQUENCE [LARGE SCALE GENOMIC DNA]</scope>
    <source>
        <strain evidence="2">Lor287</strain>
    </source>
</reference>
<feature type="compositionally biased region" description="Low complexity" evidence="1">
    <location>
        <begin position="24"/>
        <end position="36"/>
    </location>
</feature>
<feature type="region of interest" description="Disordered" evidence="1">
    <location>
        <begin position="1"/>
        <end position="65"/>
    </location>
</feature>
<dbReference type="AlphaFoldDB" id="A0AAP0FUC6"/>
<accession>A0AAP0FUC6</accession>
<feature type="compositionally biased region" description="Polar residues" evidence="1">
    <location>
        <begin position="48"/>
        <end position="57"/>
    </location>
</feature>
<feature type="compositionally biased region" description="Polar residues" evidence="1">
    <location>
        <begin position="8"/>
        <end position="23"/>
    </location>
</feature>
<dbReference type="EMBL" id="JBBWWQ010000021">
    <property type="protein sequence ID" value="KAK8914360.1"/>
    <property type="molecule type" value="Genomic_DNA"/>
</dbReference>
<protein>
    <submittedName>
        <fullName evidence="2">Uncharacterized protein</fullName>
    </submittedName>
</protein>
<sequence length="121" mass="13370">MALGALNPSYSPSSSPDLANQSTSLSPLLPISLSSLHHGRPMPDGMQNKFNPANSRSDPAGLEADDDQSATAVFVDLPNMLQLFKIAFQRVMYNKLYMINKFSIRNSSPKQSLSRTERGRW</sequence>
<evidence type="ECO:0000313" key="3">
    <source>
        <dbReference type="Proteomes" id="UP001418222"/>
    </source>
</evidence>
<comment type="caution">
    <text evidence="2">The sequence shown here is derived from an EMBL/GenBank/DDBJ whole genome shotgun (WGS) entry which is preliminary data.</text>
</comment>